<name>A0AAE1DM11_9GAST</name>
<dbReference type="AlphaFoldDB" id="A0AAE1DM11"/>
<gene>
    <name evidence="1" type="ORF">RRG08_049860</name>
</gene>
<dbReference type="Proteomes" id="UP001283361">
    <property type="component" value="Unassembled WGS sequence"/>
</dbReference>
<keyword evidence="2" id="KW-1185">Reference proteome</keyword>
<dbReference type="EMBL" id="JAWDGP010003292">
    <property type="protein sequence ID" value="KAK3775681.1"/>
    <property type="molecule type" value="Genomic_DNA"/>
</dbReference>
<comment type="caution">
    <text evidence="1">The sequence shown here is derived from an EMBL/GenBank/DDBJ whole genome shotgun (WGS) entry which is preliminary data.</text>
</comment>
<accession>A0AAE1DM11</accession>
<evidence type="ECO:0000313" key="1">
    <source>
        <dbReference type="EMBL" id="KAK3775681.1"/>
    </source>
</evidence>
<evidence type="ECO:0000313" key="2">
    <source>
        <dbReference type="Proteomes" id="UP001283361"/>
    </source>
</evidence>
<organism evidence="1 2">
    <name type="scientific">Elysia crispata</name>
    <name type="common">lettuce slug</name>
    <dbReference type="NCBI Taxonomy" id="231223"/>
    <lineage>
        <taxon>Eukaryota</taxon>
        <taxon>Metazoa</taxon>
        <taxon>Spiralia</taxon>
        <taxon>Lophotrochozoa</taxon>
        <taxon>Mollusca</taxon>
        <taxon>Gastropoda</taxon>
        <taxon>Heterobranchia</taxon>
        <taxon>Euthyneura</taxon>
        <taxon>Panpulmonata</taxon>
        <taxon>Sacoglossa</taxon>
        <taxon>Placobranchoidea</taxon>
        <taxon>Plakobranchidae</taxon>
        <taxon>Elysia</taxon>
    </lineage>
</organism>
<sequence length="113" mass="12815">MTGDVKFILTNRLNRDCFENLFVVMRSKGGHRDNPDPLEFGMAFRQVMVDELLLAGTGTNYKDDLDNFKLNFARSKQNETSVSTSLLSSTDIEFEESAQLINLAKSSRLKDVF</sequence>
<proteinExistence type="predicted"/>
<reference evidence="1" key="1">
    <citation type="journal article" date="2023" name="G3 (Bethesda)">
        <title>A reference genome for the long-term kleptoplast-retaining sea slug Elysia crispata morphotype clarki.</title>
        <authorList>
            <person name="Eastman K.E."/>
            <person name="Pendleton A.L."/>
            <person name="Shaikh M.A."/>
            <person name="Suttiyut T."/>
            <person name="Ogas R."/>
            <person name="Tomko P."/>
            <person name="Gavelis G."/>
            <person name="Widhalm J.R."/>
            <person name="Wisecaver J.H."/>
        </authorList>
    </citation>
    <scope>NUCLEOTIDE SEQUENCE</scope>
    <source>
        <strain evidence="1">ECLA1</strain>
    </source>
</reference>
<protein>
    <submittedName>
        <fullName evidence="1">Uncharacterized protein</fullName>
    </submittedName>
</protein>